<dbReference type="Pfam" id="PF00612">
    <property type="entry name" value="IQ"/>
    <property type="match status" value="4"/>
</dbReference>
<dbReference type="SUPFAM" id="SSF47576">
    <property type="entry name" value="Calponin-homology domain, CH-domain"/>
    <property type="match status" value="1"/>
</dbReference>
<dbReference type="Gene3D" id="1.20.5.190">
    <property type="match status" value="1"/>
</dbReference>
<dbReference type="InterPro" id="IPR023152">
    <property type="entry name" value="RasGAP_CS"/>
</dbReference>
<dbReference type="PROSITE" id="PS50020">
    <property type="entry name" value="WW_DOMAIN_2"/>
    <property type="match status" value="1"/>
</dbReference>
<dbReference type="PROSITE" id="PS50021">
    <property type="entry name" value="CH"/>
    <property type="match status" value="1"/>
</dbReference>
<reference evidence="8" key="1">
    <citation type="submission" date="2025-08" db="UniProtKB">
        <authorList>
            <consortium name="Ensembl"/>
        </authorList>
    </citation>
    <scope>IDENTIFICATION</scope>
</reference>
<evidence type="ECO:0000259" key="5">
    <source>
        <dbReference type="PROSITE" id="PS50018"/>
    </source>
</evidence>
<keyword evidence="9" id="KW-1185">Reference proteome</keyword>
<evidence type="ECO:0000256" key="4">
    <source>
        <dbReference type="SAM" id="Coils"/>
    </source>
</evidence>
<keyword evidence="4" id="KW-0175">Coiled coil</keyword>
<evidence type="ECO:0000259" key="6">
    <source>
        <dbReference type="PROSITE" id="PS50020"/>
    </source>
</evidence>
<dbReference type="GO" id="GO:1903479">
    <property type="term" value="P:mitotic actomyosin contractile ring assembly actin filament organization"/>
    <property type="evidence" value="ECO:0007669"/>
    <property type="project" value="TreeGrafter"/>
</dbReference>
<evidence type="ECO:0000256" key="2">
    <source>
        <dbReference type="ARBA" id="ARBA00022737"/>
    </source>
</evidence>
<accession>A0A8C8AAP1</accession>
<dbReference type="CDD" id="cd00201">
    <property type="entry name" value="WW"/>
    <property type="match status" value="1"/>
</dbReference>
<dbReference type="CDD" id="cd05133">
    <property type="entry name" value="RasGAP_IQGAP1"/>
    <property type="match status" value="1"/>
</dbReference>
<dbReference type="PANTHER" id="PTHR14149">
    <property type="entry name" value="RAS GTPASE-ACTIVATING PROTEIN WITH IQ MOTIF"/>
    <property type="match status" value="1"/>
</dbReference>
<dbReference type="InterPro" id="IPR001715">
    <property type="entry name" value="CH_dom"/>
</dbReference>
<dbReference type="InterPro" id="IPR027417">
    <property type="entry name" value="P-loop_NTPase"/>
</dbReference>
<organism evidence="8 9">
    <name type="scientific">Otus sunia</name>
    <name type="common">Oriental scops-owl</name>
    <dbReference type="NCBI Taxonomy" id="257818"/>
    <lineage>
        <taxon>Eukaryota</taxon>
        <taxon>Metazoa</taxon>
        <taxon>Chordata</taxon>
        <taxon>Craniata</taxon>
        <taxon>Vertebrata</taxon>
        <taxon>Euteleostomi</taxon>
        <taxon>Archelosauria</taxon>
        <taxon>Archosauria</taxon>
        <taxon>Dinosauria</taxon>
        <taxon>Saurischia</taxon>
        <taxon>Theropoda</taxon>
        <taxon>Coelurosauria</taxon>
        <taxon>Aves</taxon>
        <taxon>Neognathae</taxon>
        <taxon>Neoaves</taxon>
        <taxon>Telluraves</taxon>
        <taxon>Strigiformes</taxon>
        <taxon>Strigidae</taxon>
        <taxon>Otus</taxon>
    </lineage>
</organism>
<dbReference type="PROSITE" id="PS50018">
    <property type="entry name" value="RAS_GTPASE_ACTIV_2"/>
    <property type="match status" value="1"/>
</dbReference>
<dbReference type="PROSITE" id="PS00509">
    <property type="entry name" value="RAS_GTPASE_ACTIV_1"/>
    <property type="match status" value="1"/>
</dbReference>
<feature type="domain" description="WW" evidence="6">
    <location>
        <begin position="657"/>
        <end position="684"/>
    </location>
</feature>
<dbReference type="Gene3D" id="2.20.70.10">
    <property type="match status" value="1"/>
</dbReference>
<dbReference type="CDD" id="cd21274">
    <property type="entry name" value="CH_IQGAP1"/>
    <property type="match status" value="1"/>
</dbReference>
<dbReference type="GO" id="GO:0005096">
    <property type="term" value="F:GTPase activator activity"/>
    <property type="evidence" value="ECO:0007669"/>
    <property type="project" value="TreeGrafter"/>
</dbReference>
<dbReference type="Gene3D" id="1.10.418.10">
    <property type="entry name" value="Calponin-like domain"/>
    <property type="match status" value="1"/>
</dbReference>
<dbReference type="SMART" id="SM00323">
    <property type="entry name" value="RasGAP"/>
    <property type="match status" value="1"/>
</dbReference>
<dbReference type="GO" id="GO:0010761">
    <property type="term" value="P:fibroblast migration"/>
    <property type="evidence" value="ECO:0007669"/>
    <property type="project" value="TreeGrafter"/>
</dbReference>
<dbReference type="GO" id="GO:0051015">
    <property type="term" value="F:actin filament binding"/>
    <property type="evidence" value="ECO:0007669"/>
    <property type="project" value="TreeGrafter"/>
</dbReference>
<feature type="coiled-coil region" evidence="4">
    <location>
        <begin position="138"/>
        <end position="165"/>
    </location>
</feature>
<dbReference type="InterPro" id="IPR001202">
    <property type="entry name" value="WW_dom"/>
</dbReference>
<evidence type="ECO:0000259" key="7">
    <source>
        <dbReference type="PROSITE" id="PS50021"/>
    </source>
</evidence>
<dbReference type="GO" id="GO:0120025">
    <property type="term" value="C:plasma membrane bounded cell projection"/>
    <property type="evidence" value="ECO:0007669"/>
    <property type="project" value="UniProtKB-ARBA"/>
</dbReference>
<keyword evidence="1" id="KW-0597">Phosphoprotein</keyword>
<name>A0A8C8AAP1_9STRI</name>
<sequence length="1602" mass="183323">MDERRRQNVAYEYLCHLEEAKRWMEACLNEELPPTTELEEGLRNGVYLAKLGNFFSPKVVSVKKIYDREQTRYKATGLHFRHTDNVIQWLNAMAEIGLPKIFYPETTDIYDRKNMPRCIYCIHALSLYLFKLGLAPQIQDLYGKVDFTEEEISNMRLELEKYGIQMPAFSKIGGILANELSVDEAALHAAVIAINEAIDHQVPADTLMAMKNPNAMLINLDDQLESIYQDTLYRAKQDKMENAKNRIASENSERERDVYEELLTQAEIQGNINKVNTHAAISKIDLALEQGDALALYEALATPALGLRGLVRENCDWYFKQFLSERQQKQEAGLTGPLQKEELQSGVDAANRAAQQYQQRLAAVARINSAIRMGDAEKTVTEMMNPEAQLPEVYAFAADLYQRELATLQQQSPEGNLTHPELSVAVEMLSSVALINRALDSGDVNTVWKQLSSPVTGLTNIEDENSQRYIDDLMKLKAQTRAEGNEFITWNDIQSCVDRVNIVVHEEHERILAIGLINEALDEGDTKKTIQALQIPAAKLEGVAPKVAQHYQDTLLRAKREKAQDTQDETAVLWLDEIQDGIHRANKDTEESERFSLGILAINEAVDDGDVSQTLSALRSPDVGLYGVTPECAETYQRELSEVKRRKMAAGGDGNEWVKHWVRGGYHYYHNLRTKEGGWDEPADFVQNDVQLSREEIQSTISGVTAAYNREQLWLANENLITKLQACCRGYLVRQEFNSRMNFLKKQVPAITCIQSQWRGYKQRKAYQIRLDYLRAQKDQVVKIQSMTRMYQARRRYRDRLQYFRNHINDVVKIQAFIRANKAREDYKTLINAENPPMAVVRKFVHLLDQSDQDFQEELELMKLREEVVTLIRSNQQLENDLNLMDIKIGLLVKNKITLQDVVSHSKKLTKKNKEQLSDMMMLNKQRGGLKALSKEKREKLEAYQHLFYLLQTNPTYLAKLIFQMPQNKSTKFMDSVIFTLYNYASNQREEYLLLRLFQTALQEEIKSKVDQIHEIVTGNPTVIKMVVSFNRGARGQNALRQILAPVVKEIIDDKSLNIKTDPVDIYKSWVNQMESQTGEASKLPYDVTPEQALNHEEVRKRLDASIRNMRTVTDKFLSAIVSSVDKIPYGMRFIAKVLKDSLHEKFPDAGEDDLLKIVGNLLYYRYMNPAIVAPDAFDIIDLSAGGQLTTDQRRNLGSIAKMLQHAASNKMFMGDNAHLSIINEYLSQSYQKFRRFFQAACEVPELQDKFNIDEYSDLVTLTKPVIYISIGEIINTHTLLLDHQDAIAPEHNDPIHELLDDLGEVPTIESLIGEGSGNVNDPNREMLAKTEVSLTLTNKFDVPGDENAEMDARTILLNTKRLIVDVIRFQPGETLTEILETPATSDQEAEHQRAMQKRAIRDAKTPDKMKKSVSVKEDGNLNLAEKKEKIKTGLKKLTELGIVNAKNKYQELINDIAKDIRNQRRYRQRRKAELVKLQQTYSALNSKATFYGEQVDYYKSYIKTCLDNLASKGKVSKKPREMKGKNSKKISLKYTAARLHEKGVLLEIEDLQSNQFKNVIFEISPTEEVGDFEVKAKFMGVQMETFMLHYQVKTVLFNSDI</sequence>
<dbReference type="InterPro" id="IPR001936">
    <property type="entry name" value="RasGAP_dom"/>
</dbReference>
<feature type="domain" description="Ras-GAP" evidence="5">
    <location>
        <begin position="976"/>
        <end position="1209"/>
    </location>
</feature>
<dbReference type="Pfam" id="PF00307">
    <property type="entry name" value="CH"/>
    <property type="match status" value="1"/>
</dbReference>
<dbReference type="Ensembl" id="ENSOSUT00000002726.1">
    <property type="protein sequence ID" value="ENSOSUP00000002664.1"/>
    <property type="gene ID" value="ENSOSUG00000001860.1"/>
</dbReference>
<dbReference type="SUPFAM" id="SSF48350">
    <property type="entry name" value="GTPase activation domain, GAP"/>
    <property type="match status" value="1"/>
</dbReference>
<keyword evidence="2" id="KW-0677">Repeat</keyword>
<dbReference type="Proteomes" id="UP000694552">
    <property type="component" value="Unplaced"/>
</dbReference>
<dbReference type="GO" id="GO:0005938">
    <property type="term" value="C:cell cortex"/>
    <property type="evidence" value="ECO:0007669"/>
    <property type="project" value="TreeGrafter"/>
</dbReference>
<proteinExistence type="predicted"/>
<dbReference type="PROSITE" id="PS01159">
    <property type="entry name" value="WW_DOMAIN_1"/>
    <property type="match status" value="1"/>
</dbReference>
<dbReference type="FunFam" id="1.10.418.10:FF:000013">
    <property type="entry name" value="IQ motif containing GTPase activating protein 1"/>
    <property type="match status" value="1"/>
</dbReference>
<reference evidence="8" key="2">
    <citation type="submission" date="2025-09" db="UniProtKB">
        <authorList>
            <consortium name="Ensembl"/>
        </authorList>
    </citation>
    <scope>IDENTIFICATION</scope>
</reference>
<dbReference type="Pfam" id="PF03836">
    <property type="entry name" value="RasGAP_C"/>
    <property type="match status" value="1"/>
</dbReference>
<dbReference type="SUPFAM" id="SSF143885">
    <property type="entry name" value="RGC domain-like"/>
    <property type="match status" value="1"/>
</dbReference>
<dbReference type="PROSITE" id="PS50096">
    <property type="entry name" value="IQ"/>
    <property type="match status" value="4"/>
</dbReference>
<dbReference type="Gene3D" id="4.10.270.10">
    <property type="entry name" value="Myosin, subunit A"/>
    <property type="match status" value="1"/>
</dbReference>
<dbReference type="SMART" id="SM00015">
    <property type="entry name" value="IQ"/>
    <property type="match status" value="4"/>
</dbReference>
<dbReference type="Gene3D" id="1.10.506.10">
    <property type="entry name" value="GTPase Activation - p120gap, domain 1"/>
    <property type="match status" value="1"/>
</dbReference>
<dbReference type="PANTHER" id="PTHR14149:SF15">
    <property type="entry name" value="RAS GTPASE-ACTIVATING-LIKE PROTEIN IQGAP1"/>
    <property type="match status" value="1"/>
</dbReference>
<evidence type="ECO:0000313" key="9">
    <source>
        <dbReference type="Proteomes" id="UP000694552"/>
    </source>
</evidence>
<dbReference type="SUPFAM" id="SSF52540">
    <property type="entry name" value="P-loop containing nucleoside triphosphate hydrolases"/>
    <property type="match status" value="1"/>
</dbReference>
<dbReference type="GO" id="GO:0005516">
    <property type="term" value="F:calmodulin binding"/>
    <property type="evidence" value="ECO:0007669"/>
    <property type="project" value="UniProtKB-KW"/>
</dbReference>
<evidence type="ECO:0000313" key="8">
    <source>
        <dbReference type="Ensembl" id="ENSOSUP00000002664.1"/>
    </source>
</evidence>
<dbReference type="InterPro" id="IPR000048">
    <property type="entry name" value="IQ_motif_EF-hand-BS"/>
</dbReference>
<dbReference type="FunFam" id="1.10.506.10:FF:000004">
    <property type="entry name" value="IQ motif containing GTPase activating protein 1"/>
    <property type="match status" value="1"/>
</dbReference>
<dbReference type="FunFam" id="4.10.270.10:FF:000003">
    <property type="entry name" value="IQ motif containing GTPase activating protein 1"/>
    <property type="match status" value="1"/>
</dbReference>
<feature type="coiled-coil region" evidence="4">
    <location>
        <begin position="233"/>
        <end position="269"/>
    </location>
</feature>
<protein>
    <submittedName>
        <fullName evidence="8">IQ motif containing GTPase activating protein 1</fullName>
    </submittedName>
</protein>
<feature type="domain" description="Calponin-homology (CH)" evidence="7">
    <location>
        <begin position="14"/>
        <end position="129"/>
    </location>
</feature>
<evidence type="ECO:0000256" key="3">
    <source>
        <dbReference type="ARBA" id="ARBA00022860"/>
    </source>
</evidence>
<dbReference type="SMART" id="SM00033">
    <property type="entry name" value="CH"/>
    <property type="match status" value="1"/>
</dbReference>
<evidence type="ECO:0000256" key="1">
    <source>
        <dbReference type="ARBA" id="ARBA00022553"/>
    </source>
</evidence>
<dbReference type="Pfam" id="PF00616">
    <property type="entry name" value="RasGAP"/>
    <property type="match status" value="1"/>
</dbReference>
<dbReference type="GO" id="GO:0005634">
    <property type="term" value="C:nucleus"/>
    <property type="evidence" value="ECO:0007669"/>
    <property type="project" value="TreeGrafter"/>
</dbReference>
<dbReference type="InterPro" id="IPR000593">
    <property type="entry name" value="RasGAP_C"/>
</dbReference>
<dbReference type="GO" id="GO:0007173">
    <property type="term" value="P:epidermal growth factor receptor signaling pathway"/>
    <property type="evidence" value="ECO:0007669"/>
    <property type="project" value="TreeGrafter"/>
</dbReference>
<dbReference type="InterPro" id="IPR008936">
    <property type="entry name" value="Rho_GTPase_activation_prot"/>
</dbReference>
<keyword evidence="3" id="KW-0112">Calmodulin-binding</keyword>
<dbReference type="InterPro" id="IPR036872">
    <property type="entry name" value="CH_dom_sf"/>
</dbReference>